<dbReference type="Proteomes" id="UP000023152">
    <property type="component" value="Unassembled WGS sequence"/>
</dbReference>
<dbReference type="OrthoDB" id="7692699at2759"/>
<gene>
    <name evidence="1" type="ORF">RFI_00582</name>
</gene>
<proteinExistence type="predicted"/>
<evidence type="ECO:0000313" key="2">
    <source>
        <dbReference type="Proteomes" id="UP000023152"/>
    </source>
</evidence>
<dbReference type="EMBL" id="ASPP01000610">
    <property type="protein sequence ID" value="ETO36480.1"/>
    <property type="molecule type" value="Genomic_DNA"/>
</dbReference>
<protein>
    <submittedName>
        <fullName evidence="1">Uncharacterized protein</fullName>
    </submittedName>
</protein>
<evidence type="ECO:0000313" key="1">
    <source>
        <dbReference type="EMBL" id="ETO36480.1"/>
    </source>
</evidence>
<accession>X6PDC3</accession>
<name>X6PDC3_RETFI</name>
<comment type="caution">
    <text evidence="1">The sequence shown here is derived from an EMBL/GenBank/DDBJ whole genome shotgun (WGS) entry which is preliminary data.</text>
</comment>
<sequence length="189" mass="21821">MDFNIINALPFDYTFMKDNATSSIDINYVHLLFFHLLAIGGQMMLNWMCTPNHVQYQNHMTKCIVDAGEAIIGTKTIWKGNKPWSKSIMKESSKIKEQISKSQLEKHQHMIPYMKKLIHEIQGIKHQQDINKFSGKVNSDKAHLLAKTFAEPSQPPKGVDEKYYEMAEDEIKFKVAISKPLELDDNYVC</sequence>
<keyword evidence="2" id="KW-1185">Reference proteome</keyword>
<organism evidence="1 2">
    <name type="scientific">Reticulomyxa filosa</name>
    <dbReference type="NCBI Taxonomy" id="46433"/>
    <lineage>
        <taxon>Eukaryota</taxon>
        <taxon>Sar</taxon>
        <taxon>Rhizaria</taxon>
        <taxon>Retaria</taxon>
        <taxon>Foraminifera</taxon>
        <taxon>Monothalamids</taxon>
        <taxon>Reticulomyxidae</taxon>
        <taxon>Reticulomyxa</taxon>
    </lineage>
</organism>
<reference evidence="1 2" key="1">
    <citation type="journal article" date="2013" name="Curr. Biol.">
        <title>The Genome of the Foraminiferan Reticulomyxa filosa.</title>
        <authorList>
            <person name="Glockner G."/>
            <person name="Hulsmann N."/>
            <person name="Schleicher M."/>
            <person name="Noegel A.A."/>
            <person name="Eichinger L."/>
            <person name="Gallinger C."/>
            <person name="Pawlowski J."/>
            <person name="Sierra R."/>
            <person name="Euteneuer U."/>
            <person name="Pillet L."/>
            <person name="Moustafa A."/>
            <person name="Platzer M."/>
            <person name="Groth M."/>
            <person name="Szafranski K."/>
            <person name="Schliwa M."/>
        </authorList>
    </citation>
    <scope>NUCLEOTIDE SEQUENCE [LARGE SCALE GENOMIC DNA]</scope>
</reference>
<dbReference type="AlphaFoldDB" id="X6PDC3"/>